<dbReference type="VEuPathDB" id="FungiDB:BD410DRAFT_55918"/>
<feature type="transmembrane region" description="Helical" evidence="1">
    <location>
        <begin position="74"/>
        <end position="92"/>
    </location>
</feature>
<protein>
    <recommendedName>
        <fullName evidence="4">Transmembrane protein</fullName>
    </recommendedName>
</protein>
<keyword evidence="3" id="KW-1185">Reference proteome</keyword>
<evidence type="ECO:0000256" key="1">
    <source>
        <dbReference type="SAM" id="Phobius"/>
    </source>
</evidence>
<keyword evidence="1" id="KW-0812">Transmembrane</keyword>
<dbReference type="AlphaFoldDB" id="A0A4R5XGA8"/>
<keyword evidence="1" id="KW-1133">Transmembrane helix</keyword>
<dbReference type="EMBL" id="ML170156">
    <property type="protein sequence ID" value="TDL30191.1"/>
    <property type="molecule type" value="Genomic_DNA"/>
</dbReference>
<name>A0A4R5XGA8_9AGAM</name>
<sequence>MHDFIVLIEPMSFSPMPLCSVQPTHNEKKANPIQYPRHRNPSPHLLALLSPSHHAHSIHSADTPTEAEKKTKKYFFPLLLLFFLFCDSFLIYSTTSPALWLWKIENAESDSFVIMGCSTVSHVQDRL</sequence>
<accession>A0A4R5XGA8</accession>
<proteinExistence type="predicted"/>
<dbReference type="Proteomes" id="UP000294933">
    <property type="component" value="Unassembled WGS sequence"/>
</dbReference>
<evidence type="ECO:0000313" key="3">
    <source>
        <dbReference type="Proteomes" id="UP000294933"/>
    </source>
</evidence>
<evidence type="ECO:0008006" key="4">
    <source>
        <dbReference type="Google" id="ProtNLM"/>
    </source>
</evidence>
<evidence type="ECO:0000313" key="2">
    <source>
        <dbReference type="EMBL" id="TDL30191.1"/>
    </source>
</evidence>
<organism evidence="2 3">
    <name type="scientific">Rickenella mellea</name>
    <dbReference type="NCBI Taxonomy" id="50990"/>
    <lineage>
        <taxon>Eukaryota</taxon>
        <taxon>Fungi</taxon>
        <taxon>Dikarya</taxon>
        <taxon>Basidiomycota</taxon>
        <taxon>Agaricomycotina</taxon>
        <taxon>Agaricomycetes</taxon>
        <taxon>Hymenochaetales</taxon>
        <taxon>Rickenellaceae</taxon>
        <taxon>Rickenella</taxon>
    </lineage>
</organism>
<keyword evidence="1" id="KW-0472">Membrane</keyword>
<gene>
    <name evidence="2" type="ORF">BD410DRAFT_55918</name>
</gene>
<reference evidence="2 3" key="1">
    <citation type="submission" date="2018-06" db="EMBL/GenBank/DDBJ databases">
        <title>A transcriptomic atlas of mushroom development highlights an independent origin of complex multicellularity.</title>
        <authorList>
            <consortium name="DOE Joint Genome Institute"/>
            <person name="Krizsan K."/>
            <person name="Almasi E."/>
            <person name="Merenyi Z."/>
            <person name="Sahu N."/>
            <person name="Viragh M."/>
            <person name="Koszo T."/>
            <person name="Mondo S."/>
            <person name="Kiss B."/>
            <person name="Balint B."/>
            <person name="Kues U."/>
            <person name="Barry K."/>
            <person name="Hegedus J.C."/>
            <person name="Henrissat B."/>
            <person name="Johnson J."/>
            <person name="Lipzen A."/>
            <person name="Ohm R."/>
            <person name="Nagy I."/>
            <person name="Pangilinan J."/>
            <person name="Yan J."/>
            <person name="Xiong Y."/>
            <person name="Grigoriev I.V."/>
            <person name="Hibbett D.S."/>
            <person name="Nagy L.G."/>
        </authorList>
    </citation>
    <scope>NUCLEOTIDE SEQUENCE [LARGE SCALE GENOMIC DNA]</scope>
    <source>
        <strain evidence="2 3">SZMC22713</strain>
    </source>
</reference>